<dbReference type="InterPro" id="IPR000821">
    <property type="entry name" value="Ala_racemase"/>
</dbReference>
<dbReference type="PANTHER" id="PTHR30511:SF0">
    <property type="entry name" value="ALANINE RACEMASE, CATABOLIC-RELATED"/>
    <property type="match status" value="1"/>
</dbReference>
<evidence type="ECO:0000256" key="2">
    <source>
        <dbReference type="ARBA" id="ARBA00022898"/>
    </source>
</evidence>
<keyword evidence="3" id="KW-0413">Isomerase</keyword>
<dbReference type="Proteomes" id="UP001291912">
    <property type="component" value="Unassembled WGS sequence"/>
</dbReference>
<organism evidence="5 6">
    <name type="scientific">Microbacterium aquimaris</name>
    <dbReference type="NCBI Taxonomy" id="459816"/>
    <lineage>
        <taxon>Bacteria</taxon>
        <taxon>Bacillati</taxon>
        <taxon>Actinomycetota</taxon>
        <taxon>Actinomycetes</taxon>
        <taxon>Micrococcales</taxon>
        <taxon>Microbacteriaceae</taxon>
        <taxon>Microbacterium</taxon>
    </lineage>
</organism>
<evidence type="ECO:0000256" key="3">
    <source>
        <dbReference type="ARBA" id="ARBA00023235"/>
    </source>
</evidence>
<comment type="caution">
    <text evidence="5">The sequence shown here is derived from an EMBL/GenBank/DDBJ whole genome shotgun (WGS) entry which is preliminary data.</text>
</comment>
<proteinExistence type="predicted"/>
<evidence type="ECO:0000313" key="6">
    <source>
        <dbReference type="Proteomes" id="UP001291912"/>
    </source>
</evidence>
<dbReference type="Pfam" id="PF00842">
    <property type="entry name" value="Ala_racemase_C"/>
    <property type="match status" value="1"/>
</dbReference>
<evidence type="ECO:0000313" key="5">
    <source>
        <dbReference type="EMBL" id="MDZ8161727.1"/>
    </source>
</evidence>
<dbReference type="Gene3D" id="2.40.37.10">
    <property type="entry name" value="Lyase, Ornithine Decarboxylase, Chain A, domain 1"/>
    <property type="match status" value="1"/>
</dbReference>
<gene>
    <name evidence="5" type="ORF">R2Q92_07720</name>
</gene>
<reference evidence="5 6" key="1">
    <citation type="submission" date="2023-10" db="EMBL/GenBank/DDBJ databases">
        <title>Microbacterium xanthum sp. nov., isolated from seaweed.</title>
        <authorList>
            <person name="Lee S.D."/>
        </authorList>
    </citation>
    <scope>NUCLEOTIDE SEQUENCE [LARGE SCALE GENOMIC DNA]</scope>
    <source>
        <strain evidence="5 6">KCTC 19124</strain>
    </source>
</reference>
<sequence>MTTAGLSVEVSHGALVAGARALVADDGVPDLRRDAWGHGLDVALAALGDAGVARACVDPADAARAASFGLEPRTAPEGDSRRFYGLRGRSTPAMRAVSVVVSTKPLRAGEGVSYGYTHRAAADTWIGLVAGGYGQGVARALGNRASIAVEGVMRPVVGRIAMDVCVVDLGPEGEHLSPGAEACLFGGDGPARHNLHAWAEATGWSPVELAGIIGASVPRRRVA</sequence>
<dbReference type="PANTHER" id="PTHR30511">
    <property type="entry name" value="ALANINE RACEMASE"/>
    <property type="match status" value="1"/>
</dbReference>
<accession>A0ABU5N734</accession>
<keyword evidence="6" id="KW-1185">Reference proteome</keyword>
<keyword evidence="2" id="KW-0663">Pyridoxal phosphate</keyword>
<evidence type="ECO:0000259" key="4">
    <source>
        <dbReference type="SMART" id="SM01005"/>
    </source>
</evidence>
<dbReference type="SMART" id="SM01005">
    <property type="entry name" value="Ala_racemase_C"/>
    <property type="match status" value="1"/>
</dbReference>
<feature type="domain" description="Alanine racemase C-terminal" evidence="4">
    <location>
        <begin position="93"/>
        <end position="222"/>
    </location>
</feature>
<dbReference type="EMBL" id="JAWJYN010000001">
    <property type="protein sequence ID" value="MDZ8161727.1"/>
    <property type="molecule type" value="Genomic_DNA"/>
</dbReference>
<dbReference type="InterPro" id="IPR009006">
    <property type="entry name" value="Ala_racemase/Decarboxylase_C"/>
</dbReference>
<evidence type="ECO:0000256" key="1">
    <source>
        <dbReference type="ARBA" id="ARBA00001933"/>
    </source>
</evidence>
<dbReference type="InterPro" id="IPR011079">
    <property type="entry name" value="Ala_racemase_C"/>
</dbReference>
<protein>
    <submittedName>
        <fullName evidence="5">Alanine racemase C-terminal domain-containing protein</fullName>
    </submittedName>
</protein>
<name>A0ABU5N734_9MICO</name>
<comment type="cofactor">
    <cofactor evidence="1">
        <name>pyridoxal 5'-phosphate</name>
        <dbReference type="ChEBI" id="CHEBI:597326"/>
    </cofactor>
</comment>
<dbReference type="SUPFAM" id="SSF50621">
    <property type="entry name" value="Alanine racemase C-terminal domain-like"/>
    <property type="match status" value="1"/>
</dbReference>
<dbReference type="RefSeq" id="WP_194425206.1">
    <property type="nucleotide sequence ID" value="NZ_BAAAPT010000001.1"/>
</dbReference>